<keyword evidence="1" id="KW-0472">Membrane</keyword>
<keyword evidence="1" id="KW-1133">Transmembrane helix</keyword>
<evidence type="ECO:0000313" key="3">
    <source>
        <dbReference type="Proteomes" id="UP000016023"/>
    </source>
</evidence>
<accession>H1PZX8</accession>
<dbReference type="EMBL" id="AGWK01000006">
    <property type="protein sequence ID" value="EHO74562.1"/>
    <property type="molecule type" value="Genomic_DNA"/>
</dbReference>
<dbReference type="AlphaFoldDB" id="H1PZX8"/>
<sequence>MEYIIPLIIVVLTGIVIMKKVTSCIVRIIVSIVIVALFIWSLYALHVI</sequence>
<protein>
    <submittedName>
        <fullName evidence="2">Uncharacterized protein</fullName>
    </submittedName>
</protein>
<dbReference type="HOGENOM" id="CLU_210374_0_1_10"/>
<proteinExistence type="predicted"/>
<gene>
    <name evidence="2" type="ORF">HMPREF9140_00216</name>
</gene>
<name>H1PZX8_9BACT</name>
<keyword evidence="1" id="KW-0812">Transmembrane</keyword>
<comment type="caution">
    <text evidence="2">The sequence shown here is derived from an EMBL/GenBank/DDBJ whole genome shotgun (WGS) entry which is preliminary data.</text>
</comment>
<dbReference type="PATRIC" id="fig|883158.3.peg.224"/>
<evidence type="ECO:0000313" key="2">
    <source>
        <dbReference type="EMBL" id="EHO74562.1"/>
    </source>
</evidence>
<keyword evidence="3" id="KW-1185">Reference proteome</keyword>
<evidence type="ECO:0000256" key="1">
    <source>
        <dbReference type="SAM" id="Phobius"/>
    </source>
</evidence>
<dbReference type="RefSeq" id="WP_006951144.1">
    <property type="nucleotide sequence ID" value="NZ_JH594521.1"/>
</dbReference>
<dbReference type="STRING" id="883158.HMPREF9140_00216"/>
<organism evidence="2 3">
    <name type="scientific">Prevotella micans F0438</name>
    <dbReference type="NCBI Taxonomy" id="883158"/>
    <lineage>
        <taxon>Bacteria</taxon>
        <taxon>Pseudomonadati</taxon>
        <taxon>Bacteroidota</taxon>
        <taxon>Bacteroidia</taxon>
        <taxon>Bacteroidales</taxon>
        <taxon>Prevotellaceae</taxon>
        <taxon>Prevotella</taxon>
    </lineage>
</organism>
<dbReference type="Proteomes" id="UP000016023">
    <property type="component" value="Unassembled WGS sequence"/>
</dbReference>
<reference evidence="2 3" key="1">
    <citation type="submission" date="2011-12" db="EMBL/GenBank/DDBJ databases">
        <title>The Genome Sequence of Prevotella micans F0438.</title>
        <authorList>
            <consortium name="The Broad Institute Genome Sequencing Platform"/>
            <person name="Earl A."/>
            <person name="Ward D."/>
            <person name="Feldgarden M."/>
            <person name="Gevers D."/>
            <person name="Izard J."/>
            <person name="Baranova O.V."/>
            <person name="Blanton J.M."/>
            <person name="Wade W.G."/>
            <person name="Dewhirst F.E."/>
            <person name="Young S.K."/>
            <person name="Zeng Q."/>
            <person name="Gargeya S."/>
            <person name="Fitzgerald M."/>
            <person name="Haas B."/>
            <person name="Abouelleil A."/>
            <person name="Alvarado L."/>
            <person name="Arachchi H.M."/>
            <person name="Berlin A."/>
            <person name="Chapman S.B."/>
            <person name="Gearin G."/>
            <person name="Goldberg J."/>
            <person name="Griggs A."/>
            <person name="Gujja S."/>
            <person name="Hansen M."/>
            <person name="Heiman D."/>
            <person name="Howarth C."/>
            <person name="Larimer J."/>
            <person name="Lui A."/>
            <person name="MacDonald P.J.P."/>
            <person name="McCowen C."/>
            <person name="Montmayeur A."/>
            <person name="Murphy C."/>
            <person name="Neiman D."/>
            <person name="Pearson M."/>
            <person name="Priest M."/>
            <person name="Roberts A."/>
            <person name="Saif S."/>
            <person name="Shea T."/>
            <person name="Sisk P."/>
            <person name="Stolte C."/>
            <person name="Sykes S."/>
            <person name="Wortman J."/>
            <person name="Nusbaum C."/>
            <person name="Birren B."/>
        </authorList>
    </citation>
    <scope>NUCLEOTIDE SEQUENCE [LARGE SCALE GENOMIC DNA]</scope>
    <source>
        <strain evidence="2 3">F0438</strain>
    </source>
</reference>
<feature type="transmembrane region" description="Helical" evidence="1">
    <location>
        <begin position="24"/>
        <end position="45"/>
    </location>
</feature>